<proteinExistence type="predicted"/>
<accession>A0ACB8N2U9</accession>
<name>A0ACB8N2U9_CITSI</name>
<organism evidence="1 2">
    <name type="scientific">Citrus sinensis</name>
    <name type="common">Sweet orange</name>
    <name type="synonym">Citrus aurantium var. sinensis</name>
    <dbReference type="NCBI Taxonomy" id="2711"/>
    <lineage>
        <taxon>Eukaryota</taxon>
        <taxon>Viridiplantae</taxon>
        <taxon>Streptophyta</taxon>
        <taxon>Embryophyta</taxon>
        <taxon>Tracheophyta</taxon>
        <taxon>Spermatophyta</taxon>
        <taxon>Magnoliopsida</taxon>
        <taxon>eudicotyledons</taxon>
        <taxon>Gunneridae</taxon>
        <taxon>Pentapetalae</taxon>
        <taxon>rosids</taxon>
        <taxon>malvids</taxon>
        <taxon>Sapindales</taxon>
        <taxon>Rutaceae</taxon>
        <taxon>Aurantioideae</taxon>
        <taxon>Citrus</taxon>
    </lineage>
</organism>
<comment type="caution">
    <text evidence="1">The sequence shown here is derived from an EMBL/GenBank/DDBJ whole genome shotgun (WGS) entry which is preliminary data.</text>
</comment>
<evidence type="ECO:0000313" key="2">
    <source>
        <dbReference type="Proteomes" id="UP000829398"/>
    </source>
</evidence>
<sequence>MEEPTAKGTVTSISSMFPVDDVQKAAKRVQDALSEKQQELEFLLEKQHFFLGVLLGEGYYAERTSKQTVEILKRRGKVLDSQVDSLKAMMKDLQAEASFFDTKASEAAEGLVEIREEYGEENLSERASESGLLKQDSSQLSETDNLKDEDADEEYARIMSRLDELEKEELAWEIENGSAESKQNNVAKSDNAKYGDEDNELEEAELAAETENRSDENKQNNVAGSDNENNEDEQANTVSGQFSNQISLDHNLRHSECTGLTVQAALEDAKPRTKSLVTNVNVEANSAEKALVLPKEDNVATAPLSIQEAFTESIIEHNYNLQTDQQEQIRNTSKPSGSQSSKPVSRFKMQRKDLNFAVAALGQRQEEVMIVDIPYFDGNLDDIFDWIYMMDDFLQTNLLKVAISHASFKLAGDDLDWWEQLQESRIQQRQEEIKEWFDMRGLMEENFLHCDNVKPSLFTMKMEDDEIIDLYKIFKEVVQPTFDLNIELNNIIEFVWQDQVEETPAMIDMIMPINIEDKNVLLKDDLTMKIKLIGKNIERDLAKDFRGLRDVCPYKTSPFRRVQD</sequence>
<evidence type="ECO:0000313" key="1">
    <source>
        <dbReference type="EMBL" id="KAH9792237.1"/>
    </source>
</evidence>
<dbReference type="Proteomes" id="UP000829398">
    <property type="component" value="Chromosome 2"/>
</dbReference>
<protein>
    <submittedName>
        <fullName evidence="1">Prefoldin chaperone subunit family protein</fullName>
    </submittedName>
</protein>
<gene>
    <name evidence="1" type="ORF">KPL71_004038</name>
</gene>
<keyword evidence="2" id="KW-1185">Reference proteome</keyword>
<reference evidence="2" key="1">
    <citation type="journal article" date="2023" name="Hortic. Res.">
        <title>A chromosome-level phased genome enabling allele-level studies in sweet orange: a case study on citrus Huanglongbing tolerance.</title>
        <authorList>
            <person name="Wu B."/>
            <person name="Yu Q."/>
            <person name="Deng Z."/>
            <person name="Duan Y."/>
            <person name="Luo F."/>
            <person name="Gmitter F. Jr."/>
        </authorList>
    </citation>
    <scope>NUCLEOTIDE SEQUENCE [LARGE SCALE GENOMIC DNA]</scope>
    <source>
        <strain evidence="2">cv. Valencia</strain>
    </source>
</reference>
<dbReference type="EMBL" id="CM039171">
    <property type="protein sequence ID" value="KAH9792237.1"/>
    <property type="molecule type" value="Genomic_DNA"/>
</dbReference>